<proteinExistence type="predicted"/>
<keyword evidence="2" id="KW-1185">Reference proteome</keyword>
<name>A0A0R3UA95_MESCO</name>
<accession>A0A0R3UA95</accession>
<dbReference type="AlphaFoldDB" id="A0A0R3UA95"/>
<organism evidence="1 2">
    <name type="scientific">Mesocestoides corti</name>
    <name type="common">Flatworm</name>
    <dbReference type="NCBI Taxonomy" id="53468"/>
    <lineage>
        <taxon>Eukaryota</taxon>
        <taxon>Metazoa</taxon>
        <taxon>Spiralia</taxon>
        <taxon>Lophotrochozoa</taxon>
        <taxon>Platyhelminthes</taxon>
        <taxon>Cestoda</taxon>
        <taxon>Eucestoda</taxon>
        <taxon>Cyclophyllidea</taxon>
        <taxon>Mesocestoididae</taxon>
        <taxon>Mesocestoides</taxon>
    </lineage>
</organism>
<reference evidence="1 2" key="1">
    <citation type="submission" date="2018-10" db="EMBL/GenBank/DDBJ databases">
        <authorList>
            <consortium name="Pathogen Informatics"/>
        </authorList>
    </citation>
    <scope>NUCLEOTIDE SEQUENCE [LARGE SCALE GENOMIC DNA]</scope>
</reference>
<dbReference type="Proteomes" id="UP000267029">
    <property type="component" value="Unassembled WGS sequence"/>
</dbReference>
<sequence length="119" mass="12977">MRLTTVHDFTKCGELRPAKNSSSSLKIEAPFLSEGKLPEGVALAVHRQNDDCFRLTVVVMSQTVEPEGVPPCSLASELCRSWRRMDKFLATYAAIDSTSVATAVALAQHAHIRTSSYAP</sequence>
<evidence type="ECO:0000313" key="2">
    <source>
        <dbReference type="Proteomes" id="UP000267029"/>
    </source>
</evidence>
<protein>
    <submittedName>
        <fullName evidence="1">Uncharacterized protein</fullName>
    </submittedName>
</protein>
<dbReference type="EMBL" id="UXSR01001042">
    <property type="protein sequence ID" value="VDD77841.1"/>
    <property type="molecule type" value="Genomic_DNA"/>
</dbReference>
<gene>
    <name evidence="1" type="ORF">MCOS_LOCUS3844</name>
</gene>
<evidence type="ECO:0000313" key="1">
    <source>
        <dbReference type="EMBL" id="VDD77841.1"/>
    </source>
</evidence>